<accession>A0ABM8FDJ8</accession>
<dbReference type="Proteomes" id="UP001307608">
    <property type="component" value="Chromosome"/>
</dbReference>
<organism evidence="1 2">
    <name type="scientific">Marinomonas pontica</name>
    <dbReference type="NCBI Taxonomy" id="264739"/>
    <lineage>
        <taxon>Bacteria</taxon>
        <taxon>Pseudomonadati</taxon>
        <taxon>Pseudomonadota</taxon>
        <taxon>Gammaproteobacteria</taxon>
        <taxon>Oceanospirillales</taxon>
        <taxon>Oceanospirillaceae</taxon>
        <taxon>Marinomonas</taxon>
    </lineage>
</organism>
<reference evidence="1 2" key="1">
    <citation type="submission" date="2023-01" db="EMBL/GenBank/DDBJ databases">
        <title>Complete genome sequence of Marinomonas pontica strain 200518_36.</title>
        <authorList>
            <person name="Ueki S."/>
            <person name="Gajardo G."/>
            <person name="Maruyama F."/>
        </authorList>
    </citation>
    <scope>NUCLEOTIDE SEQUENCE [LARGE SCALE GENOMIC DNA]</scope>
    <source>
        <strain evidence="1 2">200518_36</strain>
    </source>
</reference>
<gene>
    <name evidence="1" type="ORF">MACH16_18900</name>
</gene>
<name>A0ABM8FDJ8_9GAMM</name>
<evidence type="ECO:0000313" key="2">
    <source>
        <dbReference type="Proteomes" id="UP001307608"/>
    </source>
</evidence>
<sequence>MLYCAEVERGGGILIGTMMYFLLNKRSIKEQSCSILVHGVKFYEWGKRGVVFHPL</sequence>
<evidence type="ECO:0000313" key="1">
    <source>
        <dbReference type="EMBL" id="BDX03142.1"/>
    </source>
</evidence>
<protein>
    <submittedName>
        <fullName evidence="1">Uncharacterized protein</fullName>
    </submittedName>
</protein>
<keyword evidence="2" id="KW-1185">Reference proteome</keyword>
<dbReference type="EMBL" id="AP027271">
    <property type="protein sequence ID" value="BDX03142.1"/>
    <property type="molecule type" value="Genomic_DNA"/>
</dbReference>
<proteinExistence type="predicted"/>